<keyword evidence="1 2" id="KW-0812">Transmembrane</keyword>
<evidence type="ECO:0000256" key="1">
    <source>
        <dbReference type="SAM" id="Phobius"/>
    </source>
</evidence>
<evidence type="ECO:0000313" key="2">
    <source>
        <dbReference type="EMBL" id="PSK88115.1"/>
    </source>
</evidence>
<dbReference type="NCBIfam" id="NF037968">
    <property type="entry name" value="SemiSWEET_2"/>
    <property type="match status" value="1"/>
</dbReference>
<organism evidence="2 3">
    <name type="scientific">Taibaiella chishuiensis</name>
    <dbReference type="NCBI Taxonomy" id="1434707"/>
    <lineage>
        <taxon>Bacteria</taxon>
        <taxon>Pseudomonadati</taxon>
        <taxon>Bacteroidota</taxon>
        <taxon>Chitinophagia</taxon>
        <taxon>Chitinophagales</taxon>
        <taxon>Chitinophagaceae</taxon>
        <taxon>Taibaiella</taxon>
    </lineage>
</organism>
<keyword evidence="3" id="KW-1185">Reference proteome</keyword>
<protein>
    <submittedName>
        <fullName evidence="2">MtN3 and saliva related transmembrane protein</fullName>
    </submittedName>
</protein>
<gene>
    <name evidence="2" type="ORF">B0I18_1159</name>
</gene>
<feature type="transmembrane region" description="Helical" evidence="1">
    <location>
        <begin position="63"/>
        <end position="84"/>
    </location>
</feature>
<dbReference type="InterPro" id="IPR047662">
    <property type="entry name" value="SemiSWEET"/>
</dbReference>
<feature type="transmembrane region" description="Helical" evidence="1">
    <location>
        <begin position="37"/>
        <end position="57"/>
    </location>
</feature>
<accession>A0A2P8CT13</accession>
<dbReference type="Proteomes" id="UP000240572">
    <property type="component" value="Unassembled WGS sequence"/>
</dbReference>
<reference evidence="2 3" key="1">
    <citation type="submission" date="2018-03" db="EMBL/GenBank/DDBJ databases">
        <title>Genomic Encyclopedia of Type Strains, Phase III (KMG-III): the genomes of soil and plant-associated and newly described type strains.</title>
        <authorList>
            <person name="Whitman W."/>
        </authorList>
    </citation>
    <scope>NUCLEOTIDE SEQUENCE [LARGE SCALE GENOMIC DNA]</scope>
    <source>
        <strain evidence="2 3">CGMCC 1.12700</strain>
    </source>
</reference>
<dbReference type="EMBL" id="PYGD01000015">
    <property type="protein sequence ID" value="PSK88115.1"/>
    <property type="molecule type" value="Genomic_DNA"/>
</dbReference>
<sequence>MKDFEFVVGIAAGVLTSISMLPQLIKVIREQDVSTISPVMICVLICGVGLWCWYGAMKGELPIMLSNGFSVILNATLLFCYFRFKRNG</sequence>
<comment type="caution">
    <text evidence="2">The sequence shown here is derived from an EMBL/GenBank/DDBJ whole genome shotgun (WGS) entry which is preliminary data.</text>
</comment>
<dbReference type="InterPro" id="IPR004316">
    <property type="entry name" value="SWEET_rpt"/>
</dbReference>
<keyword evidence="1" id="KW-1133">Transmembrane helix</keyword>
<dbReference type="RefSeq" id="WP_106525284.1">
    <property type="nucleotide sequence ID" value="NZ_PYGD01000015.1"/>
</dbReference>
<keyword evidence="1" id="KW-0472">Membrane</keyword>
<dbReference type="GO" id="GO:0051119">
    <property type="term" value="F:sugar transmembrane transporter activity"/>
    <property type="evidence" value="ECO:0007669"/>
    <property type="project" value="InterPro"/>
</dbReference>
<proteinExistence type="predicted"/>
<feature type="transmembrane region" description="Helical" evidence="1">
    <location>
        <begin position="6"/>
        <end position="25"/>
    </location>
</feature>
<evidence type="ECO:0000313" key="3">
    <source>
        <dbReference type="Proteomes" id="UP000240572"/>
    </source>
</evidence>
<dbReference type="AlphaFoldDB" id="A0A2P8CT13"/>
<dbReference type="Gene3D" id="1.20.1280.290">
    <property type="match status" value="1"/>
</dbReference>
<dbReference type="GO" id="GO:0016020">
    <property type="term" value="C:membrane"/>
    <property type="evidence" value="ECO:0007669"/>
    <property type="project" value="InterPro"/>
</dbReference>
<name>A0A2P8CT13_9BACT</name>
<dbReference type="OrthoDB" id="122062at2"/>
<dbReference type="Pfam" id="PF03083">
    <property type="entry name" value="MtN3_slv"/>
    <property type="match status" value="1"/>
</dbReference>